<evidence type="ECO:0000313" key="3">
    <source>
        <dbReference type="Proteomes" id="UP001362999"/>
    </source>
</evidence>
<feature type="region of interest" description="Disordered" evidence="1">
    <location>
        <begin position="191"/>
        <end position="212"/>
    </location>
</feature>
<feature type="region of interest" description="Disordered" evidence="1">
    <location>
        <begin position="1"/>
        <end position="173"/>
    </location>
</feature>
<evidence type="ECO:0000256" key="1">
    <source>
        <dbReference type="SAM" id="MobiDB-lite"/>
    </source>
</evidence>
<feature type="compositionally biased region" description="Basic residues" evidence="1">
    <location>
        <begin position="27"/>
        <end position="38"/>
    </location>
</feature>
<dbReference type="Proteomes" id="UP001362999">
    <property type="component" value="Unassembled WGS sequence"/>
</dbReference>
<feature type="compositionally biased region" description="Polar residues" evidence="1">
    <location>
        <begin position="67"/>
        <end position="85"/>
    </location>
</feature>
<keyword evidence="3" id="KW-1185">Reference proteome</keyword>
<dbReference type="AlphaFoldDB" id="A0AAV9ZR08"/>
<dbReference type="EMBL" id="JAWWNJ010000120">
    <property type="protein sequence ID" value="KAK6988767.1"/>
    <property type="molecule type" value="Genomic_DNA"/>
</dbReference>
<reference evidence="2 3" key="1">
    <citation type="journal article" date="2024" name="J Genomics">
        <title>Draft genome sequencing and assembly of Favolaschia claudopus CIRM-BRFM 2984 isolated from oak limbs.</title>
        <authorList>
            <person name="Navarro D."/>
            <person name="Drula E."/>
            <person name="Chaduli D."/>
            <person name="Cazenave R."/>
            <person name="Ahrendt S."/>
            <person name="Wang J."/>
            <person name="Lipzen A."/>
            <person name="Daum C."/>
            <person name="Barry K."/>
            <person name="Grigoriev I.V."/>
            <person name="Favel A."/>
            <person name="Rosso M.N."/>
            <person name="Martin F."/>
        </authorList>
    </citation>
    <scope>NUCLEOTIDE SEQUENCE [LARGE SCALE GENOMIC DNA]</scope>
    <source>
        <strain evidence="2 3">CIRM-BRFM 2984</strain>
    </source>
</reference>
<accession>A0AAV9ZR08</accession>
<evidence type="ECO:0000313" key="2">
    <source>
        <dbReference type="EMBL" id="KAK6988767.1"/>
    </source>
</evidence>
<sequence>MEGVHTACITSPDRHSDSLEEPSVTTKRQRGRPKGSKNKPKEPPELSQASSQPTLSPPAKKKRSEESTNVSNETNITQSSATRSFSGLARGLLRPRTPPGQQHHLATITPATSTTSATTSPALDTPPEAPNYSRSSSIPAATPANVSSTLSRARQIAAGAGDSSPLPSTTSSNSIGMITDVVVEQECDSRSFINGDGLGEEEDDDPHPGKPKHKFPDWFEARLAEIHGELKRDLSSLAGRSRHYTNGTFWILQTSSWFRQNQTNLQPHHIFTCDFFLWDPLRLLGPSFALPCPTLGCVGPERTYKRCMHQVWSCMEWAGEEQADIVYKVVEYILLVIELIEIAAADMNSDDSGSTKALTWGDELKGSGGGGTATICRGRVVEVGEDGGRTNDPFKTHMQCRTGEEVRRRGWYRSGRGAGAELDEEMGREGGVWSKATPGRVGEECVKGLQ</sequence>
<proteinExistence type="predicted"/>
<feature type="compositionally biased region" description="Low complexity" evidence="1">
    <location>
        <begin position="106"/>
        <end position="126"/>
    </location>
</feature>
<feature type="compositionally biased region" description="Polar residues" evidence="1">
    <location>
        <begin position="132"/>
        <end position="152"/>
    </location>
</feature>
<feature type="compositionally biased region" description="Low complexity" evidence="1">
    <location>
        <begin position="163"/>
        <end position="173"/>
    </location>
</feature>
<gene>
    <name evidence="2" type="ORF">R3P38DRAFT_3373854</name>
</gene>
<organism evidence="2 3">
    <name type="scientific">Favolaschia claudopus</name>
    <dbReference type="NCBI Taxonomy" id="2862362"/>
    <lineage>
        <taxon>Eukaryota</taxon>
        <taxon>Fungi</taxon>
        <taxon>Dikarya</taxon>
        <taxon>Basidiomycota</taxon>
        <taxon>Agaricomycotina</taxon>
        <taxon>Agaricomycetes</taxon>
        <taxon>Agaricomycetidae</taxon>
        <taxon>Agaricales</taxon>
        <taxon>Marasmiineae</taxon>
        <taxon>Mycenaceae</taxon>
        <taxon>Favolaschia</taxon>
    </lineage>
</organism>
<name>A0AAV9ZR08_9AGAR</name>
<comment type="caution">
    <text evidence="2">The sequence shown here is derived from an EMBL/GenBank/DDBJ whole genome shotgun (WGS) entry which is preliminary data.</text>
</comment>
<protein>
    <submittedName>
        <fullName evidence="2">Uncharacterized protein</fullName>
    </submittedName>
</protein>